<reference evidence="4 5" key="1">
    <citation type="submission" date="2021-05" db="EMBL/GenBank/DDBJ databases">
        <title>Croceibacterium sp. LX-88 genome sequence.</title>
        <authorList>
            <person name="Luo X."/>
        </authorList>
    </citation>
    <scope>NUCLEOTIDE SEQUENCE [LARGE SCALE GENOMIC DNA]</scope>
    <source>
        <strain evidence="4 5">LX-88</strain>
    </source>
</reference>
<accession>A0ABS5W655</accession>
<dbReference type="EMBL" id="JAHFVK010000002">
    <property type="protein sequence ID" value="MBT2135248.1"/>
    <property type="molecule type" value="Genomic_DNA"/>
</dbReference>
<name>A0ABS5W655_9SPHN</name>
<keyword evidence="1" id="KW-0694">RNA-binding</keyword>
<dbReference type="RefSeq" id="WP_214536930.1">
    <property type="nucleotide sequence ID" value="NZ_JAHFVK010000002.1"/>
</dbReference>
<dbReference type="PROSITE" id="PS50889">
    <property type="entry name" value="S4"/>
    <property type="match status" value="1"/>
</dbReference>
<comment type="caution">
    <text evidence="4">The sequence shown here is derived from an EMBL/GenBank/DDBJ whole genome shotgun (WGS) entry which is preliminary data.</text>
</comment>
<evidence type="ECO:0000259" key="3">
    <source>
        <dbReference type="SMART" id="SM00363"/>
    </source>
</evidence>
<keyword evidence="5" id="KW-1185">Reference proteome</keyword>
<evidence type="ECO:0000256" key="1">
    <source>
        <dbReference type="PROSITE-ProRule" id="PRU00182"/>
    </source>
</evidence>
<evidence type="ECO:0000256" key="2">
    <source>
        <dbReference type="SAM" id="MobiDB-lite"/>
    </source>
</evidence>
<feature type="compositionally biased region" description="Basic and acidic residues" evidence="2">
    <location>
        <begin position="93"/>
        <end position="109"/>
    </location>
</feature>
<dbReference type="Pfam" id="PF01479">
    <property type="entry name" value="S4"/>
    <property type="match status" value="1"/>
</dbReference>
<gene>
    <name evidence="4" type="ORF">KK137_13000</name>
</gene>
<dbReference type="Gene3D" id="3.10.290.10">
    <property type="entry name" value="RNA-binding S4 domain"/>
    <property type="match status" value="1"/>
</dbReference>
<dbReference type="SUPFAM" id="SSF55174">
    <property type="entry name" value="Alpha-L RNA-binding motif"/>
    <property type="match status" value="1"/>
</dbReference>
<dbReference type="CDD" id="cd00165">
    <property type="entry name" value="S4"/>
    <property type="match status" value="1"/>
</dbReference>
<sequence length="109" mass="12234">MRIDRLLFFLRFARSRAVAQRWIAEGHIRHNGQRVVRQDLAVQPGDVLTLPLSKVVLVIELLRLPTRRGPAAEAHECYRPLDGGQPMDLGGGDARDDNGARQEEGNVEQ</sequence>
<organism evidence="4 5">
    <name type="scientific">Croceibacterium selenioxidans</name>
    <dbReference type="NCBI Taxonomy" id="2838833"/>
    <lineage>
        <taxon>Bacteria</taxon>
        <taxon>Pseudomonadati</taxon>
        <taxon>Pseudomonadota</taxon>
        <taxon>Alphaproteobacteria</taxon>
        <taxon>Sphingomonadales</taxon>
        <taxon>Erythrobacteraceae</taxon>
        <taxon>Croceibacterium</taxon>
    </lineage>
</organism>
<feature type="domain" description="RNA-binding S4" evidence="3">
    <location>
        <begin position="1"/>
        <end position="63"/>
    </location>
</feature>
<protein>
    <submittedName>
        <fullName evidence="4">RNA-binding S4 domain-containing protein</fullName>
    </submittedName>
</protein>
<evidence type="ECO:0000313" key="4">
    <source>
        <dbReference type="EMBL" id="MBT2135248.1"/>
    </source>
</evidence>
<dbReference type="InterPro" id="IPR002942">
    <property type="entry name" value="S4_RNA-bd"/>
</dbReference>
<proteinExistence type="predicted"/>
<evidence type="ECO:0000313" key="5">
    <source>
        <dbReference type="Proteomes" id="UP000811255"/>
    </source>
</evidence>
<dbReference type="InterPro" id="IPR036986">
    <property type="entry name" value="S4_RNA-bd_sf"/>
</dbReference>
<feature type="region of interest" description="Disordered" evidence="2">
    <location>
        <begin position="72"/>
        <end position="109"/>
    </location>
</feature>
<dbReference type="SMART" id="SM00363">
    <property type="entry name" value="S4"/>
    <property type="match status" value="1"/>
</dbReference>
<dbReference type="Proteomes" id="UP000811255">
    <property type="component" value="Unassembled WGS sequence"/>
</dbReference>